<dbReference type="PROSITE" id="PS00028">
    <property type="entry name" value="ZINC_FINGER_C2H2_1"/>
    <property type="match status" value="4"/>
</dbReference>
<evidence type="ECO:0000256" key="7">
    <source>
        <dbReference type="ARBA" id="ARBA00023015"/>
    </source>
</evidence>
<feature type="domain" description="C2H2-type" evidence="12">
    <location>
        <begin position="305"/>
        <end position="332"/>
    </location>
</feature>
<feature type="domain" description="C2H2-type" evidence="12">
    <location>
        <begin position="393"/>
        <end position="420"/>
    </location>
</feature>
<reference evidence="13" key="1">
    <citation type="submission" date="2012-11" db="EMBL/GenBank/DDBJ databases">
        <authorList>
            <person name="Lucero-Rivera Y.E."/>
            <person name="Tovar-Ramirez D."/>
        </authorList>
    </citation>
    <scope>NUCLEOTIDE SEQUENCE</scope>
    <source>
        <tissue evidence="13">Salivary gland</tissue>
    </source>
</reference>
<dbReference type="SMART" id="SM00355">
    <property type="entry name" value="ZnF_C2H2"/>
    <property type="match status" value="5"/>
</dbReference>
<keyword evidence="8" id="KW-0238">DNA-binding</keyword>
<dbReference type="InterPro" id="IPR036236">
    <property type="entry name" value="Znf_C2H2_sf"/>
</dbReference>
<evidence type="ECO:0000256" key="2">
    <source>
        <dbReference type="ARBA" id="ARBA00006991"/>
    </source>
</evidence>
<dbReference type="FunFam" id="3.30.160.60:FF:000508">
    <property type="entry name" value="Myeloid zinc finger 1"/>
    <property type="match status" value="1"/>
</dbReference>
<dbReference type="Pfam" id="PF00096">
    <property type="entry name" value="zf-C2H2"/>
    <property type="match status" value="3"/>
</dbReference>
<keyword evidence="7" id="KW-0805">Transcription regulation</keyword>
<dbReference type="GO" id="GO:0003677">
    <property type="term" value="F:DNA binding"/>
    <property type="evidence" value="ECO:0007669"/>
    <property type="project" value="UniProtKB-KW"/>
</dbReference>
<dbReference type="GO" id="GO:0042802">
    <property type="term" value="F:identical protein binding"/>
    <property type="evidence" value="ECO:0007669"/>
    <property type="project" value="UniProtKB-ARBA"/>
</dbReference>
<comment type="similarity">
    <text evidence="2">Belongs to the krueppel C2H2-type zinc-finger protein family.</text>
</comment>
<evidence type="ECO:0000256" key="6">
    <source>
        <dbReference type="ARBA" id="ARBA00022833"/>
    </source>
</evidence>
<evidence type="ECO:0000256" key="4">
    <source>
        <dbReference type="ARBA" id="ARBA00022737"/>
    </source>
</evidence>
<dbReference type="FunFam" id="3.30.160.60:FF:000912">
    <property type="entry name" value="Zinc finger protein 660"/>
    <property type="match status" value="1"/>
</dbReference>
<feature type="domain" description="C2H2-type" evidence="12">
    <location>
        <begin position="421"/>
        <end position="448"/>
    </location>
</feature>
<name>L7M047_RHIPC</name>
<organism evidence="13">
    <name type="scientific">Rhipicephalus pulchellus</name>
    <name type="common">Yellow backed tick</name>
    <name type="synonym">Dermacentor pulchellus</name>
    <dbReference type="NCBI Taxonomy" id="72859"/>
    <lineage>
        <taxon>Eukaryota</taxon>
        <taxon>Metazoa</taxon>
        <taxon>Ecdysozoa</taxon>
        <taxon>Arthropoda</taxon>
        <taxon>Chelicerata</taxon>
        <taxon>Arachnida</taxon>
        <taxon>Acari</taxon>
        <taxon>Parasitiformes</taxon>
        <taxon>Ixodida</taxon>
        <taxon>Ixodoidea</taxon>
        <taxon>Ixodidae</taxon>
        <taxon>Rhipicephalinae</taxon>
        <taxon>Rhipicephalus</taxon>
        <taxon>Rhipicephalus</taxon>
    </lineage>
</organism>
<dbReference type="Gene3D" id="3.30.160.60">
    <property type="entry name" value="Classic Zinc Finger"/>
    <property type="match status" value="4"/>
</dbReference>
<dbReference type="GO" id="GO:0005634">
    <property type="term" value="C:nucleus"/>
    <property type="evidence" value="ECO:0007669"/>
    <property type="project" value="UniProtKB-SubCell"/>
</dbReference>
<evidence type="ECO:0000256" key="3">
    <source>
        <dbReference type="ARBA" id="ARBA00022723"/>
    </source>
</evidence>
<dbReference type="PROSITE" id="PS50157">
    <property type="entry name" value="ZINC_FINGER_C2H2_2"/>
    <property type="match status" value="5"/>
</dbReference>
<comment type="subcellular location">
    <subcellularLocation>
        <location evidence="1">Nucleus</location>
    </subcellularLocation>
</comment>
<dbReference type="FunFam" id="3.30.160.60:FF:000100">
    <property type="entry name" value="Zinc finger 45-like"/>
    <property type="match status" value="1"/>
</dbReference>
<keyword evidence="6" id="KW-0862">Zinc</keyword>
<protein>
    <submittedName>
        <fullName evidence="13">Putative zinc finger protein 84</fullName>
    </submittedName>
</protein>
<accession>L7M047</accession>
<keyword evidence="3" id="KW-0479">Metal-binding</keyword>
<sequence>MGRQAREVFATFGLTGEEAKSYAVVKQKFDSHFVKERNIIYESACFHRRQQRPEESVDQFATALHVLADRCDFGDMKKRLIRDRFVVGLRDAQLSEALLMDSQLTLATALAKARLKETVRQQQQSLRPGRAHIGSLPELQDQGAIVDALGHKKRLQHNGGRCPYCTGDAHPRSTCPARASRACRKKAKPVERKVLRQSLSGNGTIGCMQRPSHCSERDHDDIAAEAVHQAAPRLACESACELHHITNKSVQVQLLTRHAASQANEEKILSASATQTDLQVVPLGSLSFASLEQSSSLVSVRGRLHSCQQCTYVTLDKSLMNRHLQQHMGKPPLQCHLCPASFIDNSKLVAHVRTHTGEHTGERPFSCIHCSASFSMKSYLIDHMRTHTGERPFSCVHCNESFSRKSSLTNHMGIHAREHAFSCIHCNATFSQKYHLNKHIWIHIGEHP</sequence>
<dbReference type="AlphaFoldDB" id="L7M047"/>
<evidence type="ECO:0000256" key="9">
    <source>
        <dbReference type="ARBA" id="ARBA00023163"/>
    </source>
</evidence>
<evidence type="ECO:0000256" key="5">
    <source>
        <dbReference type="ARBA" id="ARBA00022771"/>
    </source>
</evidence>
<keyword evidence="10" id="KW-0539">Nucleus</keyword>
<keyword evidence="4" id="KW-0677">Repeat</keyword>
<reference evidence="13" key="2">
    <citation type="journal article" date="2015" name="J. Proteomics">
        <title>Sexual differences in the sialomes of the zebra tick, Rhipicephalus pulchellus.</title>
        <authorList>
            <person name="Tan A.W."/>
            <person name="Francischetti I.M."/>
            <person name="Slovak M."/>
            <person name="Kini R.M."/>
            <person name="Ribeiro J.M."/>
        </authorList>
    </citation>
    <scope>NUCLEOTIDE SEQUENCE</scope>
    <source>
        <tissue evidence="13">Salivary gland</tissue>
    </source>
</reference>
<keyword evidence="5 11" id="KW-0863">Zinc-finger</keyword>
<feature type="domain" description="C2H2-type" evidence="12">
    <location>
        <begin position="365"/>
        <end position="392"/>
    </location>
</feature>
<dbReference type="PANTHER" id="PTHR23226">
    <property type="entry name" value="ZINC FINGER AND SCAN DOMAIN-CONTAINING"/>
    <property type="match status" value="1"/>
</dbReference>
<evidence type="ECO:0000259" key="12">
    <source>
        <dbReference type="PROSITE" id="PS50157"/>
    </source>
</evidence>
<evidence type="ECO:0000256" key="8">
    <source>
        <dbReference type="ARBA" id="ARBA00023125"/>
    </source>
</evidence>
<dbReference type="GO" id="GO:0008270">
    <property type="term" value="F:zinc ion binding"/>
    <property type="evidence" value="ECO:0007669"/>
    <property type="project" value="UniProtKB-KW"/>
</dbReference>
<dbReference type="InterPro" id="IPR013087">
    <property type="entry name" value="Znf_C2H2_type"/>
</dbReference>
<evidence type="ECO:0000313" key="13">
    <source>
        <dbReference type="EMBL" id="JAA57425.1"/>
    </source>
</evidence>
<feature type="domain" description="C2H2-type" evidence="12">
    <location>
        <begin position="333"/>
        <end position="364"/>
    </location>
</feature>
<proteinExistence type="evidence at transcript level"/>
<evidence type="ECO:0000256" key="10">
    <source>
        <dbReference type="ARBA" id="ARBA00023242"/>
    </source>
</evidence>
<keyword evidence="9" id="KW-0804">Transcription</keyword>
<dbReference type="SUPFAM" id="SSF57667">
    <property type="entry name" value="beta-beta-alpha zinc fingers"/>
    <property type="match status" value="3"/>
</dbReference>
<dbReference type="EMBL" id="GACK01007609">
    <property type="protein sequence ID" value="JAA57425.1"/>
    <property type="molecule type" value="mRNA"/>
</dbReference>
<evidence type="ECO:0000256" key="1">
    <source>
        <dbReference type="ARBA" id="ARBA00004123"/>
    </source>
</evidence>
<evidence type="ECO:0000256" key="11">
    <source>
        <dbReference type="PROSITE-ProRule" id="PRU00042"/>
    </source>
</evidence>